<organism evidence="4 5">
    <name type="scientific">Discostella pseudostelligera</name>
    <dbReference type="NCBI Taxonomy" id="259834"/>
    <lineage>
        <taxon>Eukaryota</taxon>
        <taxon>Sar</taxon>
        <taxon>Stramenopiles</taxon>
        <taxon>Ochrophyta</taxon>
        <taxon>Bacillariophyta</taxon>
        <taxon>Coscinodiscophyceae</taxon>
        <taxon>Thalassiosirophycidae</taxon>
        <taxon>Stephanodiscales</taxon>
        <taxon>Stephanodiscaceae</taxon>
        <taxon>Discostella</taxon>
    </lineage>
</organism>
<sequence>MVRFFPSMHSQTFIVLLVLDRWMNSYAFQIPNLIWHHANGNAIVCSSIRMVKEGSSIDSLFGPGGDDNNVDVILYSDETPTQKKRSAMSRWDSLNPKIKARIVQEAQERAIRNKKRREPAADKKRRLYTQYKEMQIQSKRAMYVQRTEPVKSESRTKLPDISPGDSLSGKVISLTRFGAYVDVGTEVDGLLHVSQITREEFVDHPRKYLTPGDDVEVRVVRLDPQLKKLQLTMLPDDVLEEENVMNKYEESADDEDDRIQLDEIEIDDELWGEIRRVTDYGAYVELGAVVRGFLHFMDHPMFGEVRGSHPKEFMRVGDRVRVWVSDVDCAQRRIKLTANRPAGLPGPRREIQWI</sequence>
<dbReference type="AlphaFoldDB" id="A0ABD3MKQ9"/>
<feature type="signal peptide" evidence="2">
    <location>
        <begin position="1"/>
        <end position="27"/>
    </location>
</feature>
<evidence type="ECO:0000256" key="1">
    <source>
        <dbReference type="ARBA" id="ARBA00025453"/>
    </source>
</evidence>
<dbReference type="SUPFAM" id="SSF50249">
    <property type="entry name" value="Nucleic acid-binding proteins"/>
    <property type="match status" value="2"/>
</dbReference>
<keyword evidence="5" id="KW-1185">Reference proteome</keyword>
<evidence type="ECO:0000256" key="2">
    <source>
        <dbReference type="SAM" id="SignalP"/>
    </source>
</evidence>
<dbReference type="PANTHER" id="PTHR10724:SF10">
    <property type="entry name" value="S1 RNA-BINDING DOMAIN-CONTAINING PROTEIN 1"/>
    <property type="match status" value="1"/>
</dbReference>
<name>A0ABD3MKQ9_9STRA</name>
<dbReference type="SMART" id="SM00316">
    <property type="entry name" value="S1"/>
    <property type="match status" value="2"/>
</dbReference>
<dbReference type="PROSITE" id="PS50126">
    <property type="entry name" value="S1"/>
    <property type="match status" value="2"/>
</dbReference>
<dbReference type="InterPro" id="IPR050437">
    <property type="entry name" value="Ribos_protein_bS1-like"/>
</dbReference>
<feature type="chain" id="PRO_5044746471" description="S1 motif domain-containing protein" evidence="2">
    <location>
        <begin position="28"/>
        <end position="354"/>
    </location>
</feature>
<keyword evidence="2" id="KW-0732">Signal</keyword>
<dbReference type="EMBL" id="JALLBG020000108">
    <property type="protein sequence ID" value="KAL3764087.1"/>
    <property type="molecule type" value="Genomic_DNA"/>
</dbReference>
<comment type="caution">
    <text evidence="4">The sequence shown here is derived from an EMBL/GenBank/DDBJ whole genome shotgun (WGS) entry which is preliminary data.</text>
</comment>
<dbReference type="PANTHER" id="PTHR10724">
    <property type="entry name" value="30S RIBOSOMAL PROTEIN S1"/>
    <property type="match status" value="1"/>
</dbReference>
<dbReference type="InterPro" id="IPR012340">
    <property type="entry name" value="NA-bd_OB-fold"/>
</dbReference>
<evidence type="ECO:0000313" key="4">
    <source>
        <dbReference type="EMBL" id="KAL3764087.1"/>
    </source>
</evidence>
<dbReference type="Gene3D" id="2.40.50.140">
    <property type="entry name" value="Nucleic acid-binding proteins"/>
    <property type="match status" value="2"/>
</dbReference>
<dbReference type="InterPro" id="IPR003029">
    <property type="entry name" value="S1_domain"/>
</dbReference>
<accession>A0ABD3MKQ9</accession>
<dbReference type="GO" id="GO:0003729">
    <property type="term" value="F:mRNA binding"/>
    <property type="evidence" value="ECO:0007669"/>
    <property type="project" value="UniProtKB-ARBA"/>
</dbReference>
<evidence type="ECO:0000313" key="5">
    <source>
        <dbReference type="Proteomes" id="UP001530293"/>
    </source>
</evidence>
<comment type="function">
    <text evidence="1">Associates with the EF-Tu.GDP complex and induces the exchange of GDP to GTP. It remains bound to the aminoacyl-tRNA.EF-Tu.GTP complex up to the GTP hydrolysis stage on the ribosome.</text>
</comment>
<proteinExistence type="predicted"/>
<dbReference type="FunFam" id="2.40.50.140:FF:000051">
    <property type="entry name" value="RNA-binding transcriptional accessory protein"/>
    <property type="match status" value="1"/>
</dbReference>
<dbReference type="Proteomes" id="UP001530293">
    <property type="component" value="Unassembled WGS sequence"/>
</dbReference>
<evidence type="ECO:0000259" key="3">
    <source>
        <dbReference type="PROSITE" id="PS50126"/>
    </source>
</evidence>
<feature type="domain" description="S1 motif" evidence="3">
    <location>
        <begin position="164"/>
        <end position="234"/>
    </location>
</feature>
<feature type="domain" description="S1 motif" evidence="3">
    <location>
        <begin position="267"/>
        <end position="339"/>
    </location>
</feature>
<dbReference type="GO" id="GO:0005737">
    <property type="term" value="C:cytoplasm"/>
    <property type="evidence" value="ECO:0007669"/>
    <property type="project" value="UniProtKB-ARBA"/>
</dbReference>
<gene>
    <name evidence="4" type="ORF">ACHAWU_003899</name>
</gene>
<reference evidence="4 5" key="1">
    <citation type="submission" date="2024-10" db="EMBL/GenBank/DDBJ databases">
        <title>Updated reference genomes for cyclostephanoid diatoms.</title>
        <authorList>
            <person name="Roberts W.R."/>
            <person name="Alverson A.J."/>
        </authorList>
    </citation>
    <scope>NUCLEOTIDE SEQUENCE [LARGE SCALE GENOMIC DNA]</scope>
    <source>
        <strain evidence="4 5">AJA232-27</strain>
    </source>
</reference>
<dbReference type="Pfam" id="PF00575">
    <property type="entry name" value="S1"/>
    <property type="match status" value="2"/>
</dbReference>
<protein>
    <recommendedName>
        <fullName evidence="3">S1 motif domain-containing protein</fullName>
    </recommendedName>
</protein>